<dbReference type="PANTHER" id="PTHR31072">
    <property type="entry name" value="TRANSCRIPTION FACTOR TCP4-RELATED"/>
    <property type="match status" value="1"/>
</dbReference>
<dbReference type="InterPro" id="IPR005333">
    <property type="entry name" value="Transcription_factor_TCP"/>
</dbReference>
<reference evidence="8" key="1">
    <citation type="submission" date="2020-06" db="EMBL/GenBank/DDBJ databases">
        <authorList>
            <person name="Li T."/>
            <person name="Hu X."/>
            <person name="Zhang T."/>
            <person name="Song X."/>
            <person name="Zhang H."/>
            <person name="Dai N."/>
            <person name="Sheng W."/>
            <person name="Hou X."/>
            <person name="Wei L."/>
        </authorList>
    </citation>
    <scope>NUCLEOTIDE SEQUENCE</scope>
    <source>
        <strain evidence="8">G02</strain>
        <tissue evidence="8">Leaf</tissue>
    </source>
</reference>
<evidence type="ECO:0000313" key="8">
    <source>
        <dbReference type="EMBL" id="KAL0306825.1"/>
    </source>
</evidence>
<keyword evidence="5" id="KW-0539">Nucleus</keyword>
<feature type="region of interest" description="Disordered" evidence="6">
    <location>
        <begin position="277"/>
        <end position="321"/>
    </location>
</feature>
<evidence type="ECO:0000256" key="2">
    <source>
        <dbReference type="ARBA" id="ARBA00023015"/>
    </source>
</evidence>
<comment type="subcellular location">
    <subcellularLocation>
        <location evidence="1">Nucleus</location>
    </subcellularLocation>
</comment>
<evidence type="ECO:0000259" key="7">
    <source>
        <dbReference type="PROSITE" id="PS51369"/>
    </source>
</evidence>
<evidence type="ECO:0000256" key="4">
    <source>
        <dbReference type="ARBA" id="ARBA00023163"/>
    </source>
</evidence>
<dbReference type="EMBL" id="JACGWJ010000028">
    <property type="protein sequence ID" value="KAL0306825.1"/>
    <property type="molecule type" value="Genomic_DNA"/>
</dbReference>
<comment type="caution">
    <text evidence="8">The sequence shown here is derived from an EMBL/GenBank/DDBJ whole genome shotgun (WGS) entry which is preliminary data.</text>
</comment>
<evidence type="ECO:0000256" key="3">
    <source>
        <dbReference type="ARBA" id="ARBA00023125"/>
    </source>
</evidence>
<protein>
    <submittedName>
        <fullName evidence="8">Transcription factor TCP10</fullName>
    </submittedName>
</protein>
<dbReference type="Pfam" id="PF03634">
    <property type="entry name" value="TCP"/>
    <property type="match status" value="1"/>
</dbReference>
<accession>A0AAW2KIL9</accession>
<keyword evidence="3" id="KW-0238">DNA-binding</keyword>
<gene>
    <name evidence="8" type="ORF">Sradi_6099800</name>
</gene>
<proteinExistence type="predicted"/>
<feature type="region of interest" description="Disordered" evidence="6">
    <location>
        <begin position="101"/>
        <end position="149"/>
    </location>
</feature>
<sequence>MQDYSFHEPTPRVESMKGTIREGGEITQVQSGQILRSIGRKDRHSKVYTSKGPRDRRVRLSAHTAIQFYDVQDRLGYDRPSKAVDWLINKAKTAIDRLNQLPPSQANHNNHLAPTSSTNGHQLPLDQQSETPPGYQVHANNPNSSFMGPPGEPNAYLENTMKSFFPTSSLGSFPGFSSDSVSRVPFHAQDLGLSLHTLHSDNHDHGNEGNPVLPLHESFQRIGGWNSGGDMDDRVGFLMNSKEISQQALFPQGLSFSHREHLLSNLAVHQAWNQRPFLGSSDEQNPDPPRPPQSSDFESPSELGFRVPARICGEEESETHG</sequence>
<keyword evidence="2" id="KW-0805">Transcription regulation</keyword>
<dbReference type="PANTHER" id="PTHR31072:SF93">
    <property type="entry name" value="TRANSCRIPTION FACTOR TCP24"/>
    <property type="match status" value="1"/>
</dbReference>
<reference evidence="8" key="2">
    <citation type="journal article" date="2024" name="Plant">
        <title>Genomic evolution and insights into agronomic trait innovations of Sesamum species.</title>
        <authorList>
            <person name="Miao H."/>
            <person name="Wang L."/>
            <person name="Qu L."/>
            <person name="Liu H."/>
            <person name="Sun Y."/>
            <person name="Le M."/>
            <person name="Wang Q."/>
            <person name="Wei S."/>
            <person name="Zheng Y."/>
            <person name="Lin W."/>
            <person name="Duan Y."/>
            <person name="Cao H."/>
            <person name="Xiong S."/>
            <person name="Wang X."/>
            <person name="Wei L."/>
            <person name="Li C."/>
            <person name="Ma Q."/>
            <person name="Ju M."/>
            <person name="Zhao R."/>
            <person name="Li G."/>
            <person name="Mu C."/>
            <person name="Tian Q."/>
            <person name="Mei H."/>
            <person name="Zhang T."/>
            <person name="Gao T."/>
            <person name="Zhang H."/>
        </authorList>
    </citation>
    <scope>NUCLEOTIDE SEQUENCE</scope>
    <source>
        <strain evidence="8">G02</strain>
    </source>
</reference>
<evidence type="ECO:0000256" key="1">
    <source>
        <dbReference type="ARBA" id="ARBA00004123"/>
    </source>
</evidence>
<dbReference type="GO" id="GO:0005634">
    <property type="term" value="C:nucleus"/>
    <property type="evidence" value="ECO:0007669"/>
    <property type="project" value="UniProtKB-SubCell"/>
</dbReference>
<keyword evidence="4" id="KW-0804">Transcription</keyword>
<dbReference type="GO" id="GO:0003700">
    <property type="term" value="F:DNA-binding transcription factor activity"/>
    <property type="evidence" value="ECO:0007669"/>
    <property type="project" value="InterPro"/>
</dbReference>
<organism evidence="8">
    <name type="scientific">Sesamum radiatum</name>
    <name type="common">Black benniseed</name>
    <dbReference type="NCBI Taxonomy" id="300843"/>
    <lineage>
        <taxon>Eukaryota</taxon>
        <taxon>Viridiplantae</taxon>
        <taxon>Streptophyta</taxon>
        <taxon>Embryophyta</taxon>
        <taxon>Tracheophyta</taxon>
        <taxon>Spermatophyta</taxon>
        <taxon>Magnoliopsida</taxon>
        <taxon>eudicotyledons</taxon>
        <taxon>Gunneridae</taxon>
        <taxon>Pentapetalae</taxon>
        <taxon>asterids</taxon>
        <taxon>lamiids</taxon>
        <taxon>Lamiales</taxon>
        <taxon>Pedaliaceae</taxon>
        <taxon>Sesamum</taxon>
    </lineage>
</organism>
<feature type="domain" description="TCP" evidence="7">
    <location>
        <begin position="40"/>
        <end position="98"/>
    </location>
</feature>
<dbReference type="InterPro" id="IPR017887">
    <property type="entry name" value="TF_TCP_subgr"/>
</dbReference>
<dbReference type="GO" id="GO:0043565">
    <property type="term" value="F:sequence-specific DNA binding"/>
    <property type="evidence" value="ECO:0007669"/>
    <property type="project" value="TreeGrafter"/>
</dbReference>
<name>A0AAW2KIL9_SESRA</name>
<evidence type="ECO:0000256" key="6">
    <source>
        <dbReference type="SAM" id="MobiDB-lite"/>
    </source>
</evidence>
<feature type="compositionally biased region" description="Polar residues" evidence="6">
    <location>
        <begin position="101"/>
        <end position="131"/>
    </location>
</feature>
<evidence type="ECO:0000256" key="5">
    <source>
        <dbReference type="ARBA" id="ARBA00023242"/>
    </source>
</evidence>
<dbReference type="AlphaFoldDB" id="A0AAW2KIL9"/>
<dbReference type="PROSITE" id="PS51369">
    <property type="entry name" value="TCP"/>
    <property type="match status" value="1"/>
</dbReference>